<evidence type="ECO:0000313" key="4">
    <source>
        <dbReference type="EMBL" id="KAH9317532.1"/>
    </source>
</evidence>
<keyword evidence="3" id="KW-0812">Transmembrane</keyword>
<organism evidence="4 5">
    <name type="scientific">Taxus chinensis</name>
    <name type="common">Chinese yew</name>
    <name type="synonym">Taxus wallichiana var. chinensis</name>
    <dbReference type="NCBI Taxonomy" id="29808"/>
    <lineage>
        <taxon>Eukaryota</taxon>
        <taxon>Viridiplantae</taxon>
        <taxon>Streptophyta</taxon>
        <taxon>Embryophyta</taxon>
        <taxon>Tracheophyta</taxon>
        <taxon>Spermatophyta</taxon>
        <taxon>Pinopsida</taxon>
        <taxon>Pinidae</taxon>
        <taxon>Conifers II</taxon>
        <taxon>Cupressales</taxon>
        <taxon>Taxaceae</taxon>
        <taxon>Taxus</taxon>
    </lineage>
</organism>
<keyword evidence="3" id="KW-0472">Membrane</keyword>
<feature type="coiled-coil region" evidence="1">
    <location>
        <begin position="674"/>
        <end position="701"/>
    </location>
</feature>
<accession>A0AA38G6V2</accession>
<proteinExistence type="predicted"/>
<keyword evidence="5" id="KW-1185">Reference proteome</keyword>
<gene>
    <name evidence="4" type="ORF">KI387_019301</name>
</gene>
<protein>
    <recommendedName>
        <fullName evidence="6">LETM1-like protein</fullName>
    </recommendedName>
</protein>
<dbReference type="EMBL" id="JAHRHJ020000004">
    <property type="protein sequence ID" value="KAH9317532.1"/>
    <property type="molecule type" value="Genomic_DNA"/>
</dbReference>
<evidence type="ECO:0000313" key="5">
    <source>
        <dbReference type="Proteomes" id="UP000824469"/>
    </source>
</evidence>
<feature type="coiled-coil region" evidence="1">
    <location>
        <begin position="524"/>
        <end position="554"/>
    </location>
</feature>
<dbReference type="GO" id="GO:0030003">
    <property type="term" value="P:intracellular monoatomic cation homeostasis"/>
    <property type="evidence" value="ECO:0007669"/>
    <property type="project" value="TreeGrafter"/>
</dbReference>
<feature type="transmembrane region" description="Helical" evidence="3">
    <location>
        <begin position="786"/>
        <end position="812"/>
    </location>
</feature>
<keyword evidence="1" id="KW-0175">Coiled coil</keyword>
<dbReference type="InterPro" id="IPR044202">
    <property type="entry name" value="LETM1/MDM38-like"/>
</dbReference>
<comment type="caution">
    <text evidence="4">The sequence shown here is derived from an EMBL/GenBank/DDBJ whole genome shotgun (WGS) entry which is preliminary data.</text>
</comment>
<dbReference type="PANTHER" id="PTHR14009:SF9">
    <property type="entry name" value="LETM1-LIKE PROTEIN"/>
    <property type="match status" value="1"/>
</dbReference>
<evidence type="ECO:0000256" key="1">
    <source>
        <dbReference type="SAM" id="Coils"/>
    </source>
</evidence>
<reference evidence="4 5" key="1">
    <citation type="journal article" date="2021" name="Nat. Plants">
        <title>The Taxus genome provides insights into paclitaxel biosynthesis.</title>
        <authorList>
            <person name="Xiong X."/>
            <person name="Gou J."/>
            <person name="Liao Q."/>
            <person name="Li Y."/>
            <person name="Zhou Q."/>
            <person name="Bi G."/>
            <person name="Li C."/>
            <person name="Du R."/>
            <person name="Wang X."/>
            <person name="Sun T."/>
            <person name="Guo L."/>
            <person name="Liang H."/>
            <person name="Lu P."/>
            <person name="Wu Y."/>
            <person name="Zhang Z."/>
            <person name="Ro D.K."/>
            <person name="Shang Y."/>
            <person name="Huang S."/>
            <person name="Yan J."/>
        </authorList>
    </citation>
    <scope>NUCLEOTIDE SEQUENCE [LARGE SCALE GENOMIC DNA]</scope>
    <source>
        <strain evidence="4">Ta-2019</strain>
    </source>
</reference>
<dbReference type="AlphaFoldDB" id="A0AA38G6V2"/>
<evidence type="ECO:0000256" key="3">
    <source>
        <dbReference type="SAM" id="Phobius"/>
    </source>
</evidence>
<name>A0AA38G6V2_TAXCH</name>
<sequence length="819" mass="91589">MGNLKQRDGGRFEPPPCNLKHKLFHSVIASATPEDGITVNGSPHAKSDGELEEMRLRLNQSFQDEDASNDLVQSLHEAARVFELAIEQQSSLTQGPWFAKAWLGIDKNAWIKTLAYQASVHALLQAATEIASRGHGRDRDVNVFVQRSLLRQSNPLENSIRDQLSSKDPVACEWFWSQQHSTVVTNFVNLLEKDPLFTAVITAGWEGALMSPSKASDVSLLMLALSNIAAIMKLGPAKVSCPQFFSTLSDLTGKLMNTLASLIPIDQVYHFTTQVGLRREFLAYFGSRAGTYRDQNDLGGEEGAFWVDLVQQQLRGAIDKERIWSRLTTYESIEVLERDLAIFGFFIALGRRTQSYLYASNIENIDETLASFLRYLVGGSVLFYPQLASISTYQLFVEVVCEEMEWLPFYPESSSTMGKQANENENRSGQLQSVSKMESVTLALDVCSHWVQNFKKYSVWLEKPSNIKAAKFLSESLSKLEECRNATVANSEYEITKLIGVGKESIWNSGEQMQSKLHTQIEDINLFDKELQNVDEALNKLEKLLKEIHVCSSNTDKEHLEAACTDLESIRKLKKEAEFLEASFRAKAASVQQDIEDDCFQSSKSQQGSTKSKSGIPGKTNRDESERKRPQAQSVPWGLRTFLSRSKAKKSLDGNPMEGSDQTTAQVLDVTATVPNEIQRFEQLRNELGDLEKRVQESANGYFREKENQASNFYSVHDKLAKVEKKSNLLGKSIDKLKETGSDVWQGTQLLATDVAAATVLLRRTLTGDELTEKDKKTLQRTLTDLASVIPIGILMLLPVTAVGHAAMLAAIKKYFPSM</sequence>
<dbReference type="OMA" id="KSKWEGP"/>
<feature type="region of interest" description="Disordered" evidence="2">
    <location>
        <begin position="598"/>
        <end position="636"/>
    </location>
</feature>
<dbReference type="PANTHER" id="PTHR14009">
    <property type="entry name" value="LEUCINE ZIPPER-EF-HAND CONTAINING TRANSMEMBRANE PROTEIN"/>
    <property type="match status" value="1"/>
</dbReference>
<feature type="compositionally biased region" description="Low complexity" evidence="2">
    <location>
        <begin position="601"/>
        <end position="615"/>
    </location>
</feature>
<keyword evidence="3" id="KW-1133">Transmembrane helix</keyword>
<feature type="non-terminal residue" evidence="4">
    <location>
        <position position="1"/>
    </location>
</feature>
<dbReference type="GO" id="GO:0005743">
    <property type="term" value="C:mitochondrial inner membrane"/>
    <property type="evidence" value="ECO:0007669"/>
    <property type="project" value="InterPro"/>
</dbReference>
<feature type="compositionally biased region" description="Basic and acidic residues" evidence="2">
    <location>
        <begin position="620"/>
        <end position="629"/>
    </location>
</feature>
<evidence type="ECO:0008006" key="6">
    <source>
        <dbReference type="Google" id="ProtNLM"/>
    </source>
</evidence>
<evidence type="ECO:0000256" key="2">
    <source>
        <dbReference type="SAM" id="MobiDB-lite"/>
    </source>
</evidence>
<dbReference type="Proteomes" id="UP000824469">
    <property type="component" value="Unassembled WGS sequence"/>
</dbReference>